<dbReference type="Proteomes" id="UP000694892">
    <property type="component" value="Chromosome 3L"/>
</dbReference>
<accession>A0A974DCB3</accession>
<dbReference type="AlphaFoldDB" id="A0A974DCB3"/>
<gene>
    <name evidence="1" type="ORF">XELAEV_18017007mg</name>
</gene>
<evidence type="ECO:0000313" key="2">
    <source>
        <dbReference type="Proteomes" id="UP000694892"/>
    </source>
</evidence>
<sequence length="121" mass="13822">MTLMEGMCREMQWAILTCKVQVAHDSAAFSVRCKSLSRGAEKCPRHQLPQNIFFAVWRHFLVNGPFFNLPLMDLSCHRWNSLLNKTRILLSLDHLCDHNLGTFKETAPSSMPHINAKSIPS</sequence>
<evidence type="ECO:0000313" key="1">
    <source>
        <dbReference type="EMBL" id="OCT88376.1"/>
    </source>
</evidence>
<dbReference type="EMBL" id="CM004470">
    <property type="protein sequence ID" value="OCT88376.1"/>
    <property type="molecule type" value="Genomic_DNA"/>
</dbReference>
<proteinExistence type="predicted"/>
<name>A0A974DCB3_XENLA</name>
<protein>
    <submittedName>
        <fullName evidence="1">Uncharacterized protein</fullName>
    </submittedName>
</protein>
<reference evidence="2" key="1">
    <citation type="journal article" date="2016" name="Nature">
        <title>Genome evolution in the allotetraploid frog Xenopus laevis.</title>
        <authorList>
            <person name="Session A.M."/>
            <person name="Uno Y."/>
            <person name="Kwon T."/>
            <person name="Chapman J.A."/>
            <person name="Toyoda A."/>
            <person name="Takahashi S."/>
            <person name="Fukui A."/>
            <person name="Hikosaka A."/>
            <person name="Suzuki A."/>
            <person name="Kondo M."/>
            <person name="van Heeringen S.J."/>
            <person name="Quigley I."/>
            <person name="Heinz S."/>
            <person name="Ogino H."/>
            <person name="Ochi H."/>
            <person name="Hellsten U."/>
            <person name="Lyons J.B."/>
            <person name="Simakov O."/>
            <person name="Putnam N."/>
            <person name="Stites J."/>
            <person name="Kuroki Y."/>
            <person name="Tanaka T."/>
            <person name="Michiue T."/>
            <person name="Watanabe M."/>
            <person name="Bogdanovic O."/>
            <person name="Lister R."/>
            <person name="Georgiou G."/>
            <person name="Paranjpe S.S."/>
            <person name="van Kruijsbergen I."/>
            <person name="Shu S."/>
            <person name="Carlson J."/>
            <person name="Kinoshita T."/>
            <person name="Ohta Y."/>
            <person name="Mawaribuchi S."/>
            <person name="Jenkins J."/>
            <person name="Grimwood J."/>
            <person name="Schmutz J."/>
            <person name="Mitros T."/>
            <person name="Mozaffari S.V."/>
            <person name="Suzuki Y."/>
            <person name="Haramoto Y."/>
            <person name="Yamamoto T.S."/>
            <person name="Takagi C."/>
            <person name="Heald R."/>
            <person name="Miller K."/>
            <person name="Haudenschild C."/>
            <person name="Kitzman J."/>
            <person name="Nakayama T."/>
            <person name="Izutsu Y."/>
            <person name="Robert J."/>
            <person name="Fortriede J."/>
            <person name="Burns K."/>
            <person name="Lotay V."/>
            <person name="Karimi K."/>
            <person name="Yasuoka Y."/>
            <person name="Dichmann D.S."/>
            <person name="Flajnik M.F."/>
            <person name="Houston D.W."/>
            <person name="Shendure J."/>
            <person name="DuPasquier L."/>
            <person name="Vize P.D."/>
            <person name="Zorn A.M."/>
            <person name="Ito M."/>
            <person name="Marcotte E.M."/>
            <person name="Wallingford J.B."/>
            <person name="Ito Y."/>
            <person name="Asashima M."/>
            <person name="Ueno N."/>
            <person name="Matsuda Y."/>
            <person name="Veenstra G.J."/>
            <person name="Fujiyama A."/>
            <person name="Harland R.M."/>
            <person name="Taira M."/>
            <person name="Rokhsar D.S."/>
        </authorList>
    </citation>
    <scope>NUCLEOTIDE SEQUENCE [LARGE SCALE GENOMIC DNA]</scope>
    <source>
        <strain evidence="2">J</strain>
    </source>
</reference>
<organism evidence="1 2">
    <name type="scientific">Xenopus laevis</name>
    <name type="common">African clawed frog</name>
    <dbReference type="NCBI Taxonomy" id="8355"/>
    <lineage>
        <taxon>Eukaryota</taxon>
        <taxon>Metazoa</taxon>
        <taxon>Chordata</taxon>
        <taxon>Craniata</taxon>
        <taxon>Vertebrata</taxon>
        <taxon>Euteleostomi</taxon>
        <taxon>Amphibia</taxon>
        <taxon>Batrachia</taxon>
        <taxon>Anura</taxon>
        <taxon>Pipoidea</taxon>
        <taxon>Pipidae</taxon>
        <taxon>Xenopodinae</taxon>
        <taxon>Xenopus</taxon>
        <taxon>Xenopus</taxon>
    </lineage>
</organism>